<dbReference type="Pfam" id="PF25213">
    <property type="entry name" value="HVO_A0261_N"/>
    <property type="match status" value="1"/>
</dbReference>
<name>A0ABD6C6F3_9EURY</name>
<proteinExistence type="predicted"/>
<dbReference type="RefSeq" id="WP_247377047.1">
    <property type="nucleotide sequence ID" value="NZ_JALLGV010000003.1"/>
</dbReference>
<dbReference type="Proteomes" id="UP001597119">
    <property type="component" value="Unassembled WGS sequence"/>
</dbReference>
<evidence type="ECO:0000313" key="3">
    <source>
        <dbReference type="EMBL" id="MFD1585827.1"/>
    </source>
</evidence>
<evidence type="ECO:0000259" key="1">
    <source>
        <dbReference type="Pfam" id="PF08350"/>
    </source>
</evidence>
<dbReference type="AlphaFoldDB" id="A0ABD6C6F3"/>
<organism evidence="3 4">
    <name type="scientific">Halorientalis brevis</name>
    <dbReference type="NCBI Taxonomy" id="1126241"/>
    <lineage>
        <taxon>Archaea</taxon>
        <taxon>Methanobacteriati</taxon>
        <taxon>Methanobacteriota</taxon>
        <taxon>Stenosarchaea group</taxon>
        <taxon>Halobacteria</taxon>
        <taxon>Halobacteriales</taxon>
        <taxon>Haloarculaceae</taxon>
        <taxon>Halorientalis</taxon>
    </lineage>
</organism>
<evidence type="ECO:0000313" key="4">
    <source>
        <dbReference type="Proteomes" id="UP001597119"/>
    </source>
</evidence>
<evidence type="ECO:0000259" key="2">
    <source>
        <dbReference type="Pfam" id="PF25213"/>
    </source>
</evidence>
<dbReference type="Gene3D" id="1.10.10.10">
    <property type="entry name" value="Winged helix-like DNA-binding domain superfamily/Winged helix DNA-binding domain"/>
    <property type="match status" value="1"/>
</dbReference>
<gene>
    <name evidence="3" type="ORF">ACFR9U_02440</name>
</gene>
<feature type="domain" description="Methanogenesis regulatory protein FilR1 middle" evidence="1">
    <location>
        <begin position="123"/>
        <end position="253"/>
    </location>
</feature>
<protein>
    <submittedName>
        <fullName evidence="3">Helix-turn-helix transcriptional regulator</fullName>
    </submittedName>
</protein>
<dbReference type="InterPro" id="IPR057527">
    <property type="entry name" value="HVO_A0261-like_N"/>
</dbReference>
<dbReference type="InterPro" id="IPR013561">
    <property type="entry name" value="FilR1_middle_dom"/>
</dbReference>
<dbReference type="InterPro" id="IPR036390">
    <property type="entry name" value="WH_DNA-bd_sf"/>
</dbReference>
<accession>A0ABD6C6F3</accession>
<dbReference type="Pfam" id="PF08350">
    <property type="entry name" value="FilR1_middle"/>
    <property type="match status" value="1"/>
</dbReference>
<dbReference type="EMBL" id="JBHUDJ010000001">
    <property type="protein sequence ID" value="MFD1585827.1"/>
    <property type="molecule type" value="Genomic_DNA"/>
</dbReference>
<keyword evidence="4" id="KW-1185">Reference proteome</keyword>
<reference evidence="3 4" key="1">
    <citation type="journal article" date="2019" name="Int. J. Syst. Evol. Microbiol.">
        <title>The Global Catalogue of Microorganisms (GCM) 10K type strain sequencing project: providing services to taxonomists for standard genome sequencing and annotation.</title>
        <authorList>
            <consortium name="The Broad Institute Genomics Platform"/>
            <consortium name="The Broad Institute Genome Sequencing Center for Infectious Disease"/>
            <person name="Wu L."/>
            <person name="Ma J."/>
        </authorList>
    </citation>
    <scope>NUCLEOTIDE SEQUENCE [LARGE SCALE GENOMIC DNA]</scope>
    <source>
        <strain evidence="3 4">CGMCC 1.12125</strain>
    </source>
</reference>
<dbReference type="InterPro" id="IPR036388">
    <property type="entry name" value="WH-like_DNA-bd_sf"/>
</dbReference>
<sequence length="263" mass="29241">MSDSLAEIEFLAGSPYRIEVLQALTDDAYTRRELGDAVDASQPTIGRVLRDLAERHWIAYDGERYRATATGELVEAGITDLQDRLETETRLRDVIPWLPTEAMDVSLQAFSDATITTPSGTRPNAPIQRMVELLEEADTALLLSHSFNRHKLDLLSERVTDGTLTAKGVFSADAIDAIVETPELSQRLREINDAAGASIRVASEEVPLAMEVTDDRTHLLLRDEEGLVRASIDTDDERVRAWAADVHERYWERATPIDSAEIG</sequence>
<comment type="caution">
    <text evidence="3">The sequence shown here is derived from an EMBL/GenBank/DDBJ whole genome shotgun (WGS) entry which is preliminary data.</text>
</comment>
<feature type="domain" description="HVO-A0261-like N-terminal" evidence="2">
    <location>
        <begin position="6"/>
        <end position="90"/>
    </location>
</feature>
<dbReference type="SUPFAM" id="SSF46785">
    <property type="entry name" value="Winged helix' DNA-binding domain"/>
    <property type="match status" value="1"/>
</dbReference>